<dbReference type="GO" id="GO:0006313">
    <property type="term" value="P:DNA transposition"/>
    <property type="evidence" value="ECO:0007669"/>
    <property type="project" value="InterPro"/>
</dbReference>
<dbReference type="AlphaFoldDB" id="A0AB39UT69"/>
<dbReference type="InterPro" id="IPR002559">
    <property type="entry name" value="Transposase_11"/>
</dbReference>
<protein>
    <submittedName>
        <fullName evidence="2">IS1634 family transposase</fullName>
    </submittedName>
</protein>
<dbReference type="EMBL" id="CP154858">
    <property type="protein sequence ID" value="XDT71220.1"/>
    <property type="molecule type" value="Genomic_DNA"/>
</dbReference>
<dbReference type="PANTHER" id="PTHR34614:SF2">
    <property type="entry name" value="TRANSPOSASE IS4-LIKE DOMAIN-CONTAINING PROTEIN"/>
    <property type="match status" value="1"/>
</dbReference>
<dbReference type="RefSeq" id="WP_369600258.1">
    <property type="nucleotide sequence ID" value="NZ_CP154858.1"/>
</dbReference>
<dbReference type="InterPro" id="IPR012337">
    <property type="entry name" value="RNaseH-like_sf"/>
</dbReference>
<dbReference type="InterPro" id="IPR047654">
    <property type="entry name" value="IS1634_transpos"/>
</dbReference>
<sequence>MYLRITKSGPRRYVQLVEAYRDEQGRPRQKTLATLGRYEKVIAEADALINSLGKLLGRTEGNAPEDLRVAFDTARSLGDIHVLQSLWQQLGFDLLRRVFRSSSRTTDVEQLLRIMVFNRLRNPASKLGVLRWLETVAFPEDTSHITHQHLLRAMDVLVQKQDRIEEVLAGQIRPLLDDALSVVFYDLTTVTAEGDSEQEGDLRRYGRSKSGGLARQVVIGLIQTADGIPLAHEVFEGNVSEASTLQPMLTRVCERYPVQRVVVVADRGLLNLENLKALEGVRLPSGQPLEYILAVPASRYGDMEDVITPLHDQHGEGTPDWTDETCWQDRRLVVDHREDMALQQRAARQTQLDELRALARGLFDRLDMQEAGAPVRGRRLSETAAIARLHAAVKAAGMSHLMEVDLDSGELGYLLRVPRQRALERLDGKLMLVTNVRDLPAEEIVSRYRALADIERGFRVLKSEFEIGPMYHRLPQRIRAHALICFLALVLHRVMRMRLRAAGSDTSPERCLDMLTSIQKHRITVNGKLLTGVTTLDATQLELLKSLKVPKPAV</sequence>
<evidence type="ECO:0000313" key="2">
    <source>
        <dbReference type="EMBL" id="XDT71220.1"/>
    </source>
</evidence>
<reference evidence="2" key="1">
    <citation type="submission" date="2024-05" db="EMBL/GenBank/DDBJ databases">
        <title>Genome sequencing of novel strain.</title>
        <authorList>
            <person name="Ganbat D."/>
            <person name="Ganbat S."/>
            <person name="Lee S.-J."/>
        </authorList>
    </citation>
    <scope>NUCLEOTIDE SEQUENCE</scope>
    <source>
        <strain evidence="2">SMD15-11</strain>
    </source>
</reference>
<feature type="domain" description="Transposase IS4-like" evidence="1">
    <location>
        <begin position="181"/>
        <end position="491"/>
    </location>
</feature>
<dbReference type="KEGG" id="tcd:AAIA72_10420"/>
<name>A0AB39UT69_9GAMM</name>
<dbReference type="NCBIfam" id="NF033559">
    <property type="entry name" value="transpos_IS1634"/>
    <property type="match status" value="1"/>
</dbReference>
<accession>A0AB39UT69</accession>
<dbReference type="PANTHER" id="PTHR34614">
    <property type="match status" value="1"/>
</dbReference>
<dbReference type="SUPFAM" id="SSF53098">
    <property type="entry name" value="Ribonuclease H-like"/>
    <property type="match status" value="1"/>
</dbReference>
<gene>
    <name evidence="2" type="ORF">AAIA72_10420</name>
</gene>
<proteinExistence type="predicted"/>
<evidence type="ECO:0000259" key="1">
    <source>
        <dbReference type="Pfam" id="PF01609"/>
    </source>
</evidence>
<dbReference type="Pfam" id="PF01609">
    <property type="entry name" value="DDE_Tnp_1"/>
    <property type="match status" value="1"/>
</dbReference>
<dbReference type="GO" id="GO:0003677">
    <property type="term" value="F:DNA binding"/>
    <property type="evidence" value="ECO:0007669"/>
    <property type="project" value="InterPro"/>
</dbReference>
<dbReference type="GO" id="GO:0004803">
    <property type="term" value="F:transposase activity"/>
    <property type="evidence" value="ECO:0007669"/>
    <property type="project" value="InterPro"/>
</dbReference>
<organism evidence="2">
    <name type="scientific">Thermohahella caldifontis</name>
    <dbReference type="NCBI Taxonomy" id="3142973"/>
    <lineage>
        <taxon>Bacteria</taxon>
        <taxon>Pseudomonadati</taxon>
        <taxon>Pseudomonadota</taxon>
        <taxon>Gammaproteobacteria</taxon>
        <taxon>Oceanospirillales</taxon>
        <taxon>Hahellaceae</taxon>
        <taxon>Thermohahella</taxon>
    </lineage>
</organism>